<dbReference type="SUPFAM" id="SSF54427">
    <property type="entry name" value="NTF2-like"/>
    <property type="match status" value="1"/>
</dbReference>
<dbReference type="RefSeq" id="WP_145895943.1">
    <property type="nucleotide sequence ID" value="NZ_VOBQ01000022.1"/>
</dbReference>
<gene>
    <name evidence="2" type="ORF">FN976_24630</name>
</gene>
<evidence type="ECO:0000313" key="2">
    <source>
        <dbReference type="EMBL" id="TWO67823.1"/>
    </source>
</evidence>
<organism evidence="2 3">
    <name type="scientific">Caenimonas sedimenti</name>
    <dbReference type="NCBI Taxonomy" id="2596921"/>
    <lineage>
        <taxon>Bacteria</taxon>
        <taxon>Pseudomonadati</taxon>
        <taxon>Pseudomonadota</taxon>
        <taxon>Betaproteobacteria</taxon>
        <taxon>Burkholderiales</taxon>
        <taxon>Comamonadaceae</taxon>
        <taxon>Caenimonas</taxon>
    </lineage>
</organism>
<accession>A0A562ZH29</accession>
<reference evidence="2 3" key="1">
    <citation type="submission" date="2019-07" db="EMBL/GenBank/DDBJ databases">
        <title>Caenimonas sedimenti sp. nov., isolated from activated sludge.</title>
        <authorList>
            <person name="Xu J."/>
        </authorList>
    </citation>
    <scope>NUCLEOTIDE SEQUENCE [LARGE SCALE GENOMIC DNA]</scope>
    <source>
        <strain evidence="2 3">HX-9-20</strain>
    </source>
</reference>
<feature type="domain" description="SnoaL-like" evidence="1">
    <location>
        <begin position="11"/>
        <end position="119"/>
    </location>
</feature>
<dbReference type="EMBL" id="VOBQ01000022">
    <property type="protein sequence ID" value="TWO67823.1"/>
    <property type="molecule type" value="Genomic_DNA"/>
</dbReference>
<comment type="caution">
    <text evidence="2">The sequence shown here is derived from an EMBL/GenBank/DDBJ whole genome shotgun (WGS) entry which is preliminary data.</text>
</comment>
<keyword evidence="3" id="KW-1185">Reference proteome</keyword>
<proteinExistence type="predicted"/>
<evidence type="ECO:0000313" key="3">
    <source>
        <dbReference type="Proteomes" id="UP000318199"/>
    </source>
</evidence>
<protein>
    <submittedName>
        <fullName evidence="2">Nuclear transport factor 2 family protein</fullName>
    </submittedName>
</protein>
<dbReference type="Gene3D" id="3.10.450.50">
    <property type="match status" value="1"/>
</dbReference>
<dbReference type="InterPro" id="IPR037401">
    <property type="entry name" value="SnoaL-like"/>
</dbReference>
<dbReference type="OrthoDB" id="2988503at2"/>
<dbReference type="InterPro" id="IPR032710">
    <property type="entry name" value="NTF2-like_dom_sf"/>
</dbReference>
<sequence>MYHAIVEHQLRRVFARLGQGDFWPMIDSLAPGFVYRFEGDSAIGGVRSSRVSMQLWWERMYRLFPGLSFEVQDVVVSGGPWHTRIFTQLEFRKPLPDGTPYRNVVMQRMVMRWGRITEIHTLEDTQRCARQLAWQASQGKAEASAAPITDVEWPQRGPFLSGDTVPAT</sequence>
<dbReference type="AlphaFoldDB" id="A0A562ZH29"/>
<dbReference type="Pfam" id="PF12680">
    <property type="entry name" value="SnoaL_2"/>
    <property type="match status" value="1"/>
</dbReference>
<name>A0A562ZH29_9BURK</name>
<dbReference type="Proteomes" id="UP000318199">
    <property type="component" value="Unassembled WGS sequence"/>
</dbReference>
<evidence type="ECO:0000259" key="1">
    <source>
        <dbReference type="Pfam" id="PF12680"/>
    </source>
</evidence>